<keyword evidence="3" id="KW-1185">Reference proteome</keyword>
<accession>M1VMG8</accession>
<protein>
    <submittedName>
        <fullName evidence="2">Uncharacterized protein</fullName>
    </submittedName>
</protein>
<organism evidence="2 3">
    <name type="scientific">Cyanidioschyzon merolae (strain NIES-3377 / 10D)</name>
    <name type="common">Unicellular red alga</name>
    <dbReference type="NCBI Taxonomy" id="280699"/>
    <lineage>
        <taxon>Eukaryota</taxon>
        <taxon>Rhodophyta</taxon>
        <taxon>Bangiophyceae</taxon>
        <taxon>Cyanidiales</taxon>
        <taxon>Cyanidiaceae</taxon>
        <taxon>Cyanidioschyzon</taxon>
    </lineage>
</organism>
<dbReference type="EMBL" id="AP006502">
    <property type="protein sequence ID" value="BAM83218.1"/>
    <property type="molecule type" value="Genomic_DNA"/>
</dbReference>
<reference evidence="2 3" key="1">
    <citation type="journal article" date="2004" name="Nature">
        <title>Genome sequence of the ultrasmall unicellular red alga Cyanidioschyzon merolae 10D.</title>
        <authorList>
            <person name="Matsuzaki M."/>
            <person name="Misumi O."/>
            <person name="Shin-i T."/>
            <person name="Maruyama S."/>
            <person name="Takahara M."/>
            <person name="Miyagishima S."/>
            <person name="Mori T."/>
            <person name="Nishida K."/>
            <person name="Yagisawa F."/>
            <person name="Nishida K."/>
            <person name="Yoshida Y."/>
            <person name="Nishimura Y."/>
            <person name="Nakao S."/>
            <person name="Kobayashi T."/>
            <person name="Momoyama Y."/>
            <person name="Higashiyama T."/>
            <person name="Minoda A."/>
            <person name="Sano M."/>
            <person name="Nomoto H."/>
            <person name="Oishi K."/>
            <person name="Hayashi H."/>
            <person name="Ohta F."/>
            <person name="Nishizaka S."/>
            <person name="Haga S."/>
            <person name="Miura S."/>
            <person name="Morishita T."/>
            <person name="Kabeya Y."/>
            <person name="Terasawa K."/>
            <person name="Suzuki Y."/>
            <person name="Ishii Y."/>
            <person name="Asakawa S."/>
            <person name="Takano H."/>
            <person name="Ohta N."/>
            <person name="Kuroiwa H."/>
            <person name="Tanaka K."/>
            <person name="Shimizu N."/>
            <person name="Sugano S."/>
            <person name="Sato N."/>
            <person name="Nozaki H."/>
            <person name="Ogasawara N."/>
            <person name="Kohara Y."/>
            <person name="Kuroiwa T."/>
        </authorList>
    </citation>
    <scope>NUCLEOTIDE SEQUENCE [LARGE SCALE GENOMIC DNA]</scope>
    <source>
        <strain evidence="2 3">10D</strain>
    </source>
</reference>
<dbReference type="GeneID" id="16997806"/>
<proteinExistence type="predicted"/>
<sequence length="503" mass="58202">MHKFRPYVRRQSKSFTSDRFLVCALFGFFVFLLCLVLALFNRHQTKRHAAALQDRFILHPRHASFNYVLQPENFTTLALTGPTLYGTSVLRTIDRALARTFTELQTSSRSEGREPPVITVFFPVWRPGVERSGPRGRATYMEQSIGDAQALEALRNWFYQRNLRPEFGGRSVLHPRRWLEEIRRQPEVLDVEIIDGFVVPRISTHNPPTYTFQFLKSLADHAPLSYNGTWSRNAARACLVENRLCGRDSHALHSEFTWWSADHRLAARRLHQRLKEALTAFREIWGYEPSVFGSPYDEWTLGYINGVCAQRRTLASTQVPGFNVALGQASKLHALCQGRMPLQPHANGKHSRSRCWGYFDLYESNRIDVPDLDENLDPAFLEEYLLEQIASHLEHNAGRIYLTVSEYLQMRRQGVSREFWPPYGTMYRNYRHETVQIKLDYAPCLLRHWGRSRHPKYISLGPGQSYFHTCPSNSEHKQESQEAPLRDSRTLAFSSGGLLSETL</sequence>
<evidence type="ECO:0000256" key="1">
    <source>
        <dbReference type="SAM" id="Phobius"/>
    </source>
</evidence>
<dbReference type="KEGG" id="cme:CYME_CMT236C"/>
<feature type="transmembrane region" description="Helical" evidence="1">
    <location>
        <begin position="20"/>
        <end position="40"/>
    </location>
</feature>
<evidence type="ECO:0000313" key="2">
    <source>
        <dbReference type="EMBL" id="BAM83218.1"/>
    </source>
</evidence>
<dbReference type="OrthoDB" id="10421143at2759"/>
<evidence type="ECO:0000313" key="3">
    <source>
        <dbReference type="Proteomes" id="UP000007014"/>
    </source>
</evidence>
<dbReference type="Gramene" id="CMT236CT">
    <property type="protein sequence ID" value="CMT236CT"/>
    <property type="gene ID" value="CMT236C"/>
</dbReference>
<gene>
    <name evidence="2" type="ORF">CYME_CMT236C</name>
</gene>
<reference evidence="2 3" key="2">
    <citation type="journal article" date="2007" name="BMC Biol.">
        <title>A 100%-complete sequence reveals unusually simple genomic features in the hot-spring red alga Cyanidioschyzon merolae.</title>
        <authorList>
            <person name="Nozaki H."/>
            <person name="Takano H."/>
            <person name="Misumi O."/>
            <person name="Terasawa K."/>
            <person name="Matsuzaki M."/>
            <person name="Maruyama S."/>
            <person name="Nishida K."/>
            <person name="Yagisawa F."/>
            <person name="Yoshida Y."/>
            <person name="Fujiwara T."/>
            <person name="Takio S."/>
            <person name="Tamura K."/>
            <person name="Chung S.J."/>
            <person name="Nakamura S."/>
            <person name="Kuroiwa H."/>
            <person name="Tanaka K."/>
            <person name="Sato N."/>
            <person name="Kuroiwa T."/>
        </authorList>
    </citation>
    <scope>NUCLEOTIDE SEQUENCE [LARGE SCALE GENOMIC DNA]</scope>
    <source>
        <strain evidence="2 3">10D</strain>
    </source>
</reference>
<dbReference type="AlphaFoldDB" id="M1VMG8"/>
<dbReference type="Proteomes" id="UP000007014">
    <property type="component" value="Chromosome 20"/>
</dbReference>
<dbReference type="RefSeq" id="XP_005539254.1">
    <property type="nucleotide sequence ID" value="XM_005539197.1"/>
</dbReference>
<keyword evidence="1" id="KW-0812">Transmembrane</keyword>
<keyword evidence="1" id="KW-0472">Membrane</keyword>
<name>M1VMG8_CYAM1</name>
<dbReference type="HOGENOM" id="CLU_542265_0_0_1"/>
<keyword evidence="1" id="KW-1133">Transmembrane helix</keyword>